<proteinExistence type="predicted"/>
<feature type="region of interest" description="Disordered" evidence="1">
    <location>
        <begin position="1"/>
        <end position="23"/>
    </location>
</feature>
<gene>
    <name evidence="2" type="ORF">PoB_007464000</name>
</gene>
<dbReference type="AlphaFoldDB" id="A0AAV4DVP3"/>
<keyword evidence="3" id="KW-1185">Reference proteome</keyword>
<evidence type="ECO:0000256" key="1">
    <source>
        <dbReference type="SAM" id="MobiDB-lite"/>
    </source>
</evidence>
<evidence type="ECO:0000313" key="2">
    <source>
        <dbReference type="EMBL" id="GFO48135.1"/>
    </source>
</evidence>
<evidence type="ECO:0000313" key="3">
    <source>
        <dbReference type="Proteomes" id="UP000735302"/>
    </source>
</evidence>
<reference evidence="2 3" key="1">
    <citation type="journal article" date="2021" name="Elife">
        <title>Chloroplast acquisition without the gene transfer in kleptoplastic sea slugs, Plakobranchus ocellatus.</title>
        <authorList>
            <person name="Maeda T."/>
            <person name="Takahashi S."/>
            <person name="Yoshida T."/>
            <person name="Shimamura S."/>
            <person name="Takaki Y."/>
            <person name="Nagai Y."/>
            <person name="Toyoda A."/>
            <person name="Suzuki Y."/>
            <person name="Arimoto A."/>
            <person name="Ishii H."/>
            <person name="Satoh N."/>
            <person name="Nishiyama T."/>
            <person name="Hasebe M."/>
            <person name="Maruyama T."/>
            <person name="Minagawa J."/>
            <person name="Obokata J."/>
            <person name="Shigenobu S."/>
        </authorList>
    </citation>
    <scope>NUCLEOTIDE SEQUENCE [LARGE SCALE GENOMIC DNA]</scope>
</reference>
<comment type="caution">
    <text evidence="2">The sequence shown here is derived from an EMBL/GenBank/DDBJ whole genome shotgun (WGS) entry which is preliminary data.</text>
</comment>
<accession>A0AAV4DVP3</accession>
<name>A0AAV4DVP3_9GAST</name>
<dbReference type="EMBL" id="BLXT01008374">
    <property type="protein sequence ID" value="GFO48135.1"/>
    <property type="molecule type" value="Genomic_DNA"/>
</dbReference>
<sequence length="105" mass="11801">MGDFNAVVGDERVEDGVGPSGIGTANERGIRLIEWCQINDFTITNTWYQNHPGDSGLGRAPEIEVETKQITSSFRKYSETLSKHRSHCLEPTVIQIIFQSCVNFR</sequence>
<protein>
    <submittedName>
        <fullName evidence="2">Craniofacial development protein 2-like</fullName>
    </submittedName>
</protein>
<dbReference type="Proteomes" id="UP000735302">
    <property type="component" value="Unassembled WGS sequence"/>
</dbReference>
<organism evidence="2 3">
    <name type="scientific">Plakobranchus ocellatus</name>
    <dbReference type="NCBI Taxonomy" id="259542"/>
    <lineage>
        <taxon>Eukaryota</taxon>
        <taxon>Metazoa</taxon>
        <taxon>Spiralia</taxon>
        <taxon>Lophotrochozoa</taxon>
        <taxon>Mollusca</taxon>
        <taxon>Gastropoda</taxon>
        <taxon>Heterobranchia</taxon>
        <taxon>Euthyneura</taxon>
        <taxon>Panpulmonata</taxon>
        <taxon>Sacoglossa</taxon>
        <taxon>Placobranchoidea</taxon>
        <taxon>Plakobranchidae</taxon>
        <taxon>Plakobranchus</taxon>
    </lineage>
</organism>